<evidence type="ECO:0000256" key="2">
    <source>
        <dbReference type="ARBA" id="ARBA00007362"/>
    </source>
</evidence>
<feature type="transmembrane region" description="Helical" evidence="6">
    <location>
        <begin position="124"/>
        <end position="142"/>
    </location>
</feature>
<dbReference type="PANTHER" id="PTHR32322">
    <property type="entry name" value="INNER MEMBRANE TRANSPORTER"/>
    <property type="match status" value="1"/>
</dbReference>
<feature type="transmembrane region" description="Helical" evidence="6">
    <location>
        <begin position="96"/>
        <end position="117"/>
    </location>
</feature>
<comment type="similarity">
    <text evidence="2">Belongs to the EamA transporter family.</text>
</comment>
<evidence type="ECO:0000256" key="6">
    <source>
        <dbReference type="SAM" id="Phobius"/>
    </source>
</evidence>
<evidence type="ECO:0000313" key="9">
    <source>
        <dbReference type="Proteomes" id="UP000323454"/>
    </source>
</evidence>
<dbReference type="InterPro" id="IPR037185">
    <property type="entry name" value="EmrE-like"/>
</dbReference>
<feature type="transmembrane region" description="Helical" evidence="6">
    <location>
        <begin position="214"/>
        <end position="233"/>
    </location>
</feature>
<feature type="domain" description="EamA" evidence="7">
    <location>
        <begin position="8"/>
        <end position="137"/>
    </location>
</feature>
<evidence type="ECO:0000256" key="1">
    <source>
        <dbReference type="ARBA" id="ARBA00004141"/>
    </source>
</evidence>
<gene>
    <name evidence="8" type="ORF">F0L68_32230</name>
</gene>
<dbReference type="GO" id="GO:0016020">
    <property type="term" value="C:membrane"/>
    <property type="evidence" value="ECO:0007669"/>
    <property type="project" value="UniProtKB-SubCell"/>
</dbReference>
<feature type="transmembrane region" description="Helical" evidence="6">
    <location>
        <begin position="39"/>
        <end position="56"/>
    </location>
</feature>
<evidence type="ECO:0000256" key="3">
    <source>
        <dbReference type="ARBA" id="ARBA00022692"/>
    </source>
</evidence>
<organism evidence="8 9">
    <name type="scientific">Solihabitans fulvus</name>
    <dbReference type="NCBI Taxonomy" id="1892852"/>
    <lineage>
        <taxon>Bacteria</taxon>
        <taxon>Bacillati</taxon>
        <taxon>Actinomycetota</taxon>
        <taxon>Actinomycetes</taxon>
        <taxon>Pseudonocardiales</taxon>
        <taxon>Pseudonocardiaceae</taxon>
        <taxon>Solihabitans</taxon>
    </lineage>
</organism>
<dbReference type="SUPFAM" id="SSF103481">
    <property type="entry name" value="Multidrug resistance efflux transporter EmrE"/>
    <property type="match status" value="2"/>
</dbReference>
<keyword evidence="4 6" id="KW-1133">Transmembrane helix</keyword>
<evidence type="ECO:0000313" key="8">
    <source>
        <dbReference type="EMBL" id="KAA2253932.1"/>
    </source>
</evidence>
<reference evidence="8 9" key="1">
    <citation type="submission" date="2019-09" db="EMBL/GenBank/DDBJ databases">
        <title>Goodfellowia gen. nov., a new genus of the Pseudonocardineae related to Actinoalloteichus, containing Goodfellowia coeruleoviolacea gen. nov., comb. nov. gen. nov., comb. nov.</title>
        <authorList>
            <person name="Labeda D."/>
        </authorList>
    </citation>
    <scope>NUCLEOTIDE SEQUENCE [LARGE SCALE GENOMIC DNA]</scope>
    <source>
        <strain evidence="8 9">AN110305</strain>
    </source>
</reference>
<keyword evidence="9" id="KW-1185">Reference proteome</keyword>
<dbReference type="Proteomes" id="UP000323454">
    <property type="component" value="Unassembled WGS sequence"/>
</dbReference>
<protein>
    <submittedName>
        <fullName evidence="8">DMT family transporter</fullName>
    </submittedName>
</protein>
<feature type="transmembrane region" description="Helical" evidence="6">
    <location>
        <begin position="154"/>
        <end position="174"/>
    </location>
</feature>
<evidence type="ECO:0000256" key="4">
    <source>
        <dbReference type="ARBA" id="ARBA00022989"/>
    </source>
</evidence>
<sequence length="305" mass="31402">MTVSKKHALLLGFLGVLAFSMTLPATRLADPAFGGWTVAFGRAVVAAVLAGLVLLAKRQPLLPPKAELRPLLIVVIGVVVGFPLFTSLALETVGSSHGAVVTGLIPAATAGFAVLLAGERPRRSYWAALAIGLAGVLSLPIIQGHGRFELGDVLLVAAVVVAGLGYSQGGVLARKYGGWRVICWALVLALPATVPITVITVLARPPHDVTAKSLAGLGYLSVISMFLGFFAWYEGLARGGVARVGRLQLVQPILTLGWSVLLLGETLDLVTIIAAVVVLGAVAVGRNARVDPAAPAATVPAGERT</sequence>
<evidence type="ECO:0000256" key="5">
    <source>
        <dbReference type="ARBA" id="ARBA00023136"/>
    </source>
</evidence>
<comment type="subcellular location">
    <subcellularLocation>
        <location evidence="1">Membrane</location>
        <topology evidence="1">Multi-pass membrane protein</topology>
    </subcellularLocation>
</comment>
<accession>A0A5B2WT87</accession>
<dbReference type="PANTHER" id="PTHR32322:SF2">
    <property type="entry name" value="EAMA DOMAIN-CONTAINING PROTEIN"/>
    <property type="match status" value="1"/>
</dbReference>
<name>A0A5B2WT87_9PSEU</name>
<dbReference type="Pfam" id="PF00892">
    <property type="entry name" value="EamA"/>
    <property type="match status" value="2"/>
</dbReference>
<dbReference type="AlphaFoldDB" id="A0A5B2WT87"/>
<dbReference type="RefSeq" id="WP_149853626.1">
    <property type="nucleotide sequence ID" value="NZ_VUOB01000064.1"/>
</dbReference>
<dbReference type="InterPro" id="IPR000620">
    <property type="entry name" value="EamA_dom"/>
</dbReference>
<reference evidence="8 9" key="2">
    <citation type="submission" date="2019-09" db="EMBL/GenBank/DDBJ databases">
        <authorList>
            <person name="Jin C."/>
        </authorList>
    </citation>
    <scope>NUCLEOTIDE SEQUENCE [LARGE SCALE GENOMIC DNA]</scope>
    <source>
        <strain evidence="8 9">AN110305</strain>
    </source>
</reference>
<feature type="transmembrane region" description="Helical" evidence="6">
    <location>
        <begin position="181"/>
        <end position="202"/>
    </location>
</feature>
<dbReference type="EMBL" id="VUOB01000064">
    <property type="protein sequence ID" value="KAA2253932.1"/>
    <property type="molecule type" value="Genomic_DNA"/>
</dbReference>
<keyword evidence="5 6" id="KW-0472">Membrane</keyword>
<feature type="transmembrane region" description="Helical" evidence="6">
    <location>
        <begin position="68"/>
        <end position="90"/>
    </location>
</feature>
<feature type="domain" description="EamA" evidence="7">
    <location>
        <begin position="150"/>
        <end position="283"/>
    </location>
</feature>
<keyword evidence="3 6" id="KW-0812">Transmembrane</keyword>
<dbReference type="OrthoDB" id="9784288at2"/>
<comment type="caution">
    <text evidence="8">The sequence shown here is derived from an EMBL/GenBank/DDBJ whole genome shotgun (WGS) entry which is preliminary data.</text>
</comment>
<proteinExistence type="inferred from homology"/>
<dbReference type="InterPro" id="IPR050638">
    <property type="entry name" value="AA-Vitamin_Transporters"/>
</dbReference>
<evidence type="ECO:0000259" key="7">
    <source>
        <dbReference type="Pfam" id="PF00892"/>
    </source>
</evidence>